<feature type="region of interest" description="Disordered" evidence="1">
    <location>
        <begin position="1"/>
        <end position="264"/>
    </location>
</feature>
<dbReference type="OrthoDB" id="2289980at2759"/>
<evidence type="ECO:0000256" key="1">
    <source>
        <dbReference type="SAM" id="MobiDB-lite"/>
    </source>
</evidence>
<protein>
    <submittedName>
        <fullName evidence="2">Uncharacterized protein</fullName>
    </submittedName>
</protein>
<dbReference type="AlphaFoldDB" id="A0A077X0K3"/>
<sequence>MAFKSRQRAKHSHLFGDDPLNASSPASDDPLFGSSAPSPKSSDPLRSKENGSIFGNIDVSKLGSGSLYNKRSALRNSQEDEDALFGASRRSPRKHQQATTTTTSSSSSARSSLSDNASSKSEVNATTRTSPSSPMKPPPPPVPERPASAAATIRPQQALPEKKPPPPPVPQRPLNNKKAAPPPVPERPSTTATSPSVTPDQIPSPASSSSLNPQQNNNTTSSSLFSRFLNNNKKSKSQSASYPDDNNKQDNEEQQQQHDPYYDDPELLASVANDALRFDTTPPTMNPSISTPQSESNPWSILVDPIRTTSSPLIKSPQQRQHVMDIEPAKRTAFADLIDSWHNDKRPPIQVTPPADDEQFFTRVAAEQRDIGFAGIDGKLEEEQDLDQHHHQQHHHHHLSSSNHLWDIEETDNPWR</sequence>
<feature type="compositionally biased region" description="Pro residues" evidence="1">
    <location>
        <begin position="134"/>
        <end position="144"/>
    </location>
</feature>
<feature type="compositionally biased region" description="Basic residues" evidence="1">
    <location>
        <begin position="1"/>
        <end position="13"/>
    </location>
</feature>
<name>A0A077X0K3_9FUNG</name>
<feature type="compositionally biased region" description="Low complexity" evidence="1">
    <location>
        <begin position="98"/>
        <end position="121"/>
    </location>
</feature>
<feature type="region of interest" description="Disordered" evidence="1">
    <location>
        <begin position="277"/>
        <end position="298"/>
    </location>
</feature>
<dbReference type="EMBL" id="LK023368">
    <property type="protein sequence ID" value="CDS12753.1"/>
    <property type="molecule type" value="Genomic_DNA"/>
</dbReference>
<proteinExistence type="predicted"/>
<organism evidence="2">
    <name type="scientific">Lichtheimia ramosa</name>
    <dbReference type="NCBI Taxonomy" id="688394"/>
    <lineage>
        <taxon>Eukaryota</taxon>
        <taxon>Fungi</taxon>
        <taxon>Fungi incertae sedis</taxon>
        <taxon>Mucoromycota</taxon>
        <taxon>Mucoromycotina</taxon>
        <taxon>Mucoromycetes</taxon>
        <taxon>Mucorales</taxon>
        <taxon>Lichtheimiaceae</taxon>
        <taxon>Lichtheimia</taxon>
    </lineage>
</organism>
<feature type="compositionally biased region" description="Low complexity" evidence="1">
    <location>
        <begin position="145"/>
        <end position="159"/>
    </location>
</feature>
<feature type="region of interest" description="Disordered" evidence="1">
    <location>
        <begin position="384"/>
        <end position="416"/>
    </location>
</feature>
<feature type="compositionally biased region" description="Polar residues" evidence="1">
    <location>
        <begin position="281"/>
        <end position="298"/>
    </location>
</feature>
<accession>A0A077X0K3</accession>
<reference evidence="2" key="1">
    <citation type="journal article" date="2014" name="Genome Announc.">
        <title>De novo whole-genome sequence and genome annotation of Lichtheimia ramosa.</title>
        <authorList>
            <person name="Linde J."/>
            <person name="Schwartze V."/>
            <person name="Binder U."/>
            <person name="Lass-Florl C."/>
            <person name="Voigt K."/>
            <person name="Horn F."/>
        </authorList>
    </citation>
    <scope>NUCLEOTIDE SEQUENCE</scope>
    <source>
        <strain evidence="2">JMRC FSU:6197</strain>
    </source>
</reference>
<evidence type="ECO:0000313" key="2">
    <source>
        <dbReference type="EMBL" id="CDS12753.1"/>
    </source>
</evidence>
<feature type="compositionally biased region" description="Low complexity" evidence="1">
    <location>
        <begin position="188"/>
        <end position="232"/>
    </location>
</feature>
<gene>
    <name evidence="2" type="ORF">LRAMOSA04937</name>
</gene>